<dbReference type="SUPFAM" id="SSF51430">
    <property type="entry name" value="NAD(P)-linked oxidoreductase"/>
    <property type="match status" value="1"/>
</dbReference>
<dbReference type="PANTHER" id="PTHR43364">
    <property type="entry name" value="NADH-SPECIFIC METHYLGLYOXAL REDUCTASE-RELATED"/>
    <property type="match status" value="1"/>
</dbReference>
<accession>A0ABP9R5H2</accession>
<dbReference type="Pfam" id="PF00248">
    <property type="entry name" value="Aldo_ket_red"/>
    <property type="match status" value="1"/>
</dbReference>
<dbReference type="Proteomes" id="UP001500074">
    <property type="component" value="Unassembled WGS sequence"/>
</dbReference>
<dbReference type="Gene3D" id="3.20.20.100">
    <property type="entry name" value="NADP-dependent oxidoreductase domain"/>
    <property type="match status" value="1"/>
</dbReference>
<dbReference type="InterPro" id="IPR023210">
    <property type="entry name" value="NADP_OxRdtase_dom"/>
</dbReference>
<gene>
    <name evidence="3" type="primary">akrN</name>
    <name evidence="3" type="ORF">GCM10023342_07640</name>
</gene>
<dbReference type="InterPro" id="IPR050523">
    <property type="entry name" value="AKR_Detox_Biosynth"/>
</dbReference>
<feature type="domain" description="NADP-dependent oxidoreductase" evidence="2">
    <location>
        <begin position="15"/>
        <end position="312"/>
    </location>
</feature>
<organism evidence="3 4">
    <name type="scientific">Modicisalibacter zincidurans</name>
    <dbReference type="NCBI Taxonomy" id="1178777"/>
    <lineage>
        <taxon>Bacteria</taxon>
        <taxon>Pseudomonadati</taxon>
        <taxon>Pseudomonadota</taxon>
        <taxon>Gammaproteobacteria</taxon>
        <taxon>Oceanospirillales</taxon>
        <taxon>Halomonadaceae</taxon>
        <taxon>Modicisalibacter</taxon>
    </lineage>
</organism>
<protein>
    <submittedName>
        <fullName evidence="3">Aldo/keto reductase AkrN</fullName>
    </submittedName>
</protein>
<dbReference type="CDD" id="cd19148">
    <property type="entry name" value="AKR_AKR11B1"/>
    <property type="match status" value="1"/>
</dbReference>
<dbReference type="EMBL" id="BAABKI010000010">
    <property type="protein sequence ID" value="GAA5171976.1"/>
    <property type="molecule type" value="Genomic_DNA"/>
</dbReference>
<evidence type="ECO:0000313" key="4">
    <source>
        <dbReference type="Proteomes" id="UP001500074"/>
    </source>
</evidence>
<comment type="caution">
    <text evidence="3">The sequence shown here is derived from an EMBL/GenBank/DDBJ whole genome shotgun (WGS) entry which is preliminary data.</text>
</comment>
<keyword evidence="4" id="KW-1185">Reference proteome</keyword>
<reference evidence="4" key="1">
    <citation type="journal article" date="2019" name="Int. J. Syst. Evol. Microbiol.">
        <title>The Global Catalogue of Microorganisms (GCM) 10K type strain sequencing project: providing services to taxonomists for standard genome sequencing and annotation.</title>
        <authorList>
            <consortium name="The Broad Institute Genomics Platform"/>
            <consortium name="The Broad Institute Genome Sequencing Center for Infectious Disease"/>
            <person name="Wu L."/>
            <person name="Ma J."/>
        </authorList>
    </citation>
    <scope>NUCLEOTIDE SEQUENCE [LARGE SCALE GENOMIC DNA]</scope>
    <source>
        <strain evidence="4">JCM 18472</strain>
    </source>
</reference>
<evidence type="ECO:0000259" key="2">
    <source>
        <dbReference type="Pfam" id="PF00248"/>
    </source>
</evidence>
<evidence type="ECO:0000313" key="3">
    <source>
        <dbReference type="EMBL" id="GAA5171976.1"/>
    </source>
</evidence>
<evidence type="ECO:0000256" key="1">
    <source>
        <dbReference type="ARBA" id="ARBA00023002"/>
    </source>
</evidence>
<dbReference type="PANTHER" id="PTHR43364:SF4">
    <property type="entry name" value="NAD(P)-LINKED OXIDOREDUCTASE SUPERFAMILY PROTEIN"/>
    <property type="match status" value="1"/>
</dbReference>
<dbReference type="InterPro" id="IPR036812">
    <property type="entry name" value="NAD(P)_OxRdtase_dom_sf"/>
</dbReference>
<dbReference type="PROSITE" id="PS00062">
    <property type="entry name" value="ALDOKETO_REDUCTASE_2"/>
    <property type="match status" value="1"/>
</dbReference>
<dbReference type="InterPro" id="IPR018170">
    <property type="entry name" value="Aldo/ket_reductase_CS"/>
</dbReference>
<keyword evidence="1" id="KW-0560">Oxidoreductase</keyword>
<sequence>METLKIGDTGLSASRIGLGTWAIGGKMWGGSDDAQAIRTIHAALDRGINLIDTAPAYGYGHSEEVVGKALAEYGQRDELVIASKAGLEWGEGIEGLVRNATAPRLEREVEDSLRRLGTETIDLYQIHWPDPQVPMEETASAMQRLYRDGKIRAIGVSNFTVEQCRAFSGVAPLHSVQPPLNLFERDAEHDIIPYAEREGLTMLTYGALCRGLLSGKMRRDTQFNGDDLRNNDPKFQEPRYAQYLAAVDALERFARERHGKHVLELAVRWLLDGHANGIALWGGRRPDQMEPLDAIDGWKLNADDLAEIDRLLAKHVSDPVGPEFMAPPTR</sequence>
<name>A0ABP9R5H2_9GAMM</name>
<dbReference type="RefSeq" id="WP_031382309.1">
    <property type="nucleotide sequence ID" value="NZ_BAABKI010000010.1"/>
</dbReference>
<proteinExistence type="predicted"/>